<keyword evidence="1 6" id="KW-0436">Ligase</keyword>
<dbReference type="GO" id="GO:0005737">
    <property type="term" value="C:cytoplasm"/>
    <property type="evidence" value="ECO:0007669"/>
    <property type="project" value="TreeGrafter"/>
</dbReference>
<dbReference type="NCBIfam" id="TIGR00121">
    <property type="entry name" value="birA_ligase"/>
    <property type="match status" value="1"/>
</dbReference>
<evidence type="ECO:0000313" key="6">
    <source>
        <dbReference type="EMBL" id="SHI69466.1"/>
    </source>
</evidence>
<sequence>MHTCFVLHNEIPDVVSGITPEEMANSHICWESLKKQSWEKSCFGNLSMHSSILPYFPANIYLCGECSSALDVARILHEKELLEEWDSVLALRQQSGRGQLRRAWDSPEGNIYAAMRLPATGFFANELGSLVIGLLLASALQKLDYNAHIKWPNDILVDDKKIGGILLEERSGVLVAGIGLNVHSHPPTERLRNEWAVPADCLCKKEQPVPVLQLWQTLVDYMHFCYNSLVVQYTTAKLISSVEKQLAWLGRNVWIHGSDLINRSGRIMGISQDGGLRIRQKNGEKIIHSGSISLHP</sequence>
<dbReference type="AlphaFoldDB" id="A0A8G2C7S3"/>
<reference evidence="6 7" key="1">
    <citation type="submission" date="2016-11" db="EMBL/GenBank/DDBJ databases">
        <authorList>
            <person name="Varghese N."/>
            <person name="Submissions S."/>
        </authorList>
    </citation>
    <scope>NUCLEOTIDE SEQUENCE [LARGE SCALE GENOMIC DNA]</scope>
    <source>
        <strain evidence="6 7">DSM 17919</strain>
    </source>
</reference>
<dbReference type="Pfam" id="PF02237">
    <property type="entry name" value="BPL_C"/>
    <property type="match status" value="1"/>
</dbReference>
<dbReference type="SUPFAM" id="SSF55681">
    <property type="entry name" value="Class II aaRS and biotin synthetases"/>
    <property type="match status" value="1"/>
</dbReference>
<comment type="caution">
    <text evidence="6">The sequence shown here is derived from an EMBL/GenBank/DDBJ whole genome shotgun (WGS) entry which is preliminary data.</text>
</comment>
<dbReference type="GO" id="GO:0004077">
    <property type="term" value="F:biotin--[biotin carboxyl-carrier protein] ligase activity"/>
    <property type="evidence" value="ECO:0007669"/>
    <property type="project" value="UniProtKB-EC"/>
</dbReference>
<accession>A0A8G2C7S3</accession>
<dbReference type="Gene3D" id="3.30.930.10">
    <property type="entry name" value="Bira Bifunctional Protein, Domain 2"/>
    <property type="match status" value="1"/>
</dbReference>
<dbReference type="PANTHER" id="PTHR12835">
    <property type="entry name" value="BIOTIN PROTEIN LIGASE"/>
    <property type="match status" value="1"/>
</dbReference>
<evidence type="ECO:0000256" key="2">
    <source>
        <dbReference type="ARBA" id="ARBA00023267"/>
    </source>
</evidence>
<evidence type="ECO:0000256" key="4">
    <source>
        <dbReference type="ARBA" id="ARBA00047846"/>
    </source>
</evidence>
<dbReference type="PANTHER" id="PTHR12835:SF5">
    <property type="entry name" value="BIOTIN--PROTEIN LIGASE"/>
    <property type="match status" value="1"/>
</dbReference>
<organism evidence="6 7">
    <name type="scientific">Halodesulfovibrio aestuarii</name>
    <dbReference type="NCBI Taxonomy" id="126333"/>
    <lineage>
        <taxon>Bacteria</taxon>
        <taxon>Pseudomonadati</taxon>
        <taxon>Thermodesulfobacteriota</taxon>
        <taxon>Desulfovibrionia</taxon>
        <taxon>Desulfovibrionales</taxon>
        <taxon>Desulfovibrionaceae</taxon>
        <taxon>Halodesulfovibrio</taxon>
    </lineage>
</organism>
<dbReference type="InterPro" id="IPR004408">
    <property type="entry name" value="Biotin_CoA_COase_ligase"/>
</dbReference>
<comment type="catalytic activity">
    <reaction evidence="4">
        <text>biotin + L-lysyl-[protein] + ATP = N(6)-biotinyl-L-lysyl-[protein] + AMP + diphosphate + H(+)</text>
        <dbReference type="Rhea" id="RHEA:11756"/>
        <dbReference type="Rhea" id="RHEA-COMP:9752"/>
        <dbReference type="Rhea" id="RHEA-COMP:10505"/>
        <dbReference type="ChEBI" id="CHEBI:15378"/>
        <dbReference type="ChEBI" id="CHEBI:29969"/>
        <dbReference type="ChEBI" id="CHEBI:30616"/>
        <dbReference type="ChEBI" id="CHEBI:33019"/>
        <dbReference type="ChEBI" id="CHEBI:57586"/>
        <dbReference type="ChEBI" id="CHEBI:83144"/>
        <dbReference type="ChEBI" id="CHEBI:456215"/>
        <dbReference type="EC" id="6.3.4.15"/>
    </reaction>
</comment>
<dbReference type="EC" id="6.3.4.15" evidence="3"/>
<evidence type="ECO:0000256" key="3">
    <source>
        <dbReference type="ARBA" id="ARBA00024227"/>
    </source>
</evidence>
<dbReference type="Pfam" id="PF03099">
    <property type="entry name" value="BPL_LplA_LipB"/>
    <property type="match status" value="1"/>
</dbReference>
<dbReference type="Proteomes" id="UP000184001">
    <property type="component" value="Unassembled WGS sequence"/>
</dbReference>
<dbReference type="PROSITE" id="PS51733">
    <property type="entry name" value="BPL_LPL_CATALYTIC"/>
    <property type="match status" value="1"/>
</dbReference>
<protein>
    <recommendedName>
        <fullName evidence="3">biotin--[biotin carboxyl-carrier protein] ligase</fullName>
        <ecNumber evidence="3">6.3.4.15</ecNumber>
    </recommendedName>
</protein>
<dbReference type="CDD" id="cd16442">
    <property type="entry name" value="BPL"/>
    <property type="match status" value="1"/>
</dbReference>
<evidence type="ECO:0000259" key="5">
    <source>
        <dbReference type="PROSITE" id="PS51733"/>
    </source>
</evidence>
<keyword evidence="2" id="KW-0092">Biotin</keyword>
<dbReference type="Gene3D" id="2.30.30.100">
    <property type="match status" value="1"/>
</dbReference>
<dbReference type="InterPro" id="IPR003142">
    <property type="entry name" value="BPL_C"/>
</dbReference>
<feature type="domain" description="BPL/LPL catalytic" evidence="5">
    <location>
        <begin position="54"/>
        <end position="230"/>
    </location>
</feature>
<dbReference type="InterPro" id="IPR004143">
    <property type="entry name" value="BPL_LPL_catalytic"/>
</dbReference>
<evidence type="ECO:0000313" key="7">
    <source>
        <dbReference type="Proteomes" id="UP000184001"/>
    </source>
</evidence>
<proteinExistence type="predicted"/>
<gene>
    <name evidence="6" type="ORF">SAMN05660830_00691</name>
</gene>
<dbReference type="EMBL" id="FQZR01000002">
    <property type="protein sequence ID" value="SHI69466.1"/>
    <property type="molecule type" value="Genomic_DNA"/>
</dbReference>
<dbReference type="InterPro" id="IPR045864">
    <property type="entry name" value="aa-tRNA-synth_II/BPL/LPL"/>
</dbReference>
<evidence type="ECO:0000256" key="1">
    <source>
        <dbReference type="ARBA" id="ARBA00022598"/>
    </source>
</evidence>
<dbReference type="RefSeq" id="WP_020001816.1">
    <property type="nucleotide sequence ID" value="NZ_CP192217.1"/>
</dbReference>
<name>A0A8G2C7S3_9BACT</name>